<dbReference type="Gene3D" id="3.40.640.10">
    <property type="entry name" value="Type I PLP-dependent aspartate aminotransferase-like (Major domain)"/>
    <property type="match status" value="1"/>
</dbReference>
<dbReference type="Gene3D" id="3.90.1150.10">
    <property type="entry name" value="Aspartate Aminotransferase, domain 1"/>
    <property type="match status" value="1"/>
</dbReference>
<keyword evidence="3" id="KW-0805">Transcription regulation</keyword>
<dbReference type="SUPFAM" id="SSF46785">
    <property type="entry name" value="Winged helix' DNA-binding domain"/>
    <property type="match status" value="1"/>
</dbReference>
<gene>
    <name evidence="7" type="ORF">PMH09_10900</name>
</gene>
<feature type="domain" description="HTH gntR-type" evidence="6">
    <location>
        <begin position="12"/>
        <end position="80"/>
    </location>
</feature>
<dbReference type="RefSeq" id="WP_283758350.1">
    <property type="nucleotide sequence ID" value="NZ_JAQOSQ010000009.1"/>
</dbReference>
<keyword evidence="5" id="KW-0804">Transcription</keyword>
<dbReference type="InterPro" id="IPR015422">
    <property type="entry name" value="PyrdxlP-dep_Trfase_small"/>
</dbReference>
<evidence type="ECO:0000256" key="2">
    <source>
        <dbReference type="ARBA" id="ARBA00022898"/>
    </source>
</evidence>
<reference evidence="7 8" key="1">
    <citation type="submission" date="2023-01" db="EMBL/GenBank/DDBJ databases">
        <title>Novel diversity within Roseofilum (Cyanobacteria; Desertifilaceae) from marine benthic mats with descriptions of four novel species.</title>
        <authorList>
            <person name="Wang Y."/>
            <person name="Berthold D.E."/>
            <person name="Hu J."/>
            <person name="Lefler F.W."/>
            <person name="Laughinghouse H.D. IV."/>
        </authorList>
    </citation>
    <scope>NUCLEOTIDE SEQUENCE [LARGE SCALE GENOMIC DNA]</scope>
    <source>
        <strain evidence="7 8">BLCC-M143</strain>
    </source>
</reference>
<dbReference type="InterPro" id="IPR004839">
    <property type="entry name" value="Aminotransferase_I/II_large"/>
</dbReference>
<evidence type="ECO:0000313" key="8">
    <source>
        <dbReference type="Proteomes" id="UP001232992"/>
    </source>
</evidence>
<dbReference type="SMART" id="SM00345">
    <property type="entry name" value="HTH_GNTR"/>
    <property type="match status" value="1"/>
</dbReference>
<dbReference type="Pfam" id="PF00155">
    <property type="entry name" value="Aminotran_1_2"/>
    <property type="match status" value="1"/>
</dbReference>
<dbReference type="Proteomes" id="UP001232992">
    <property type="component" value="Unassembled WGS sequence"/>
</dbReference>
<dbReference type="InterPro" id="IPR000524">
    <property type="entry name" value="Tscrpt_reg_HTH_GntR"/>
</dbReference>
<name>A0ABT7BY06_9CYAN</name>
<keyword evidence="7" id="KW-0808">Transferase</keyword>
<dbReference type="InterPro" id="IPR051446">
    <property type="entry name" value="HTH_trans_reg/aminotransferase"/>
</dbReference>
<keyword evidence="2" id="KW-0663">Pyridoxal phosphate</keyword>
<dbReference type="PANTHER" id="PTHR46577:SF2">
    <property type="entry name" value="TRANSCRIPTIONAL REGULATORY PROTEIN"/>
    <property type="match status" value="1"/>
</dbReference>
<keyword evidence="7" id="KW-0032">Aminotransferase</keyword>
<dbReference type="InterPro" id="IPR015421">
    <property type="entry name" value="PyrdxlP-dep_Trfase_major"/>
</dbReference>
<protein>
    <submittedName>
        <fullName evidence="7">PLP-dependent aminotransferase family protein</fullName>
    </submittedName>
</protein>
<dbReference type="InterPro" id="IPR036390">
    <property type="entry name" value="WH_DNA-bd_sf"/>
</dbReference>
<dbReference type="SUPFAM" id="SSF53383">
    <property type="entry name" value="PLP-dependent transferases"/>
    <property type="match status" value="1"/>
</dbReference>
<dbReference type="CDD" id="cd07377">
    <property type="entry name" value="WHTH_GntR"/>
    <property type="match status" value="1"/>
</dbReference>
<keyword evidence="4" id="KW-0238">DNA-binding</keyword>
<dbReference type="EMBL" id="JAQOSQ010000009">
    <property type="protein sequence ID" value="MDJ1183697.1"/>
    <property type="molecule type" value="Genomic_DNA"/>
</dbReference>
<sequence length="480" mass="53359">MTLRPIERIEGSNLYEQVANRIETLIAEGTLQPGDRLPSVRKLHQQMSVSISTALEAYRLLEDRGFIGAKPQSGYFVRQFKSRPEPERSSPRQEACCVDTSLVFQVNAMLHDPEIIQLGAAVPGMDLLPLSALNRLMGQVLRQDPILAHGYTPPPGRIEFRRAVARRMLDADCTVSPDQIVATNGTTEAVYLSLQAATQPGDTVAIASPSYYGLLEALESLHLRALELPTHPREGICLEALETALKRHSIAACALVSNFSNPLGTRMSDEKKEELVELLTQYQVPLVEDDVYGDLAFNGDRPKALKAFDRDGLVLYCSSYSKVLSPGLRVGWSIPGRYQTKIERLKLTANMTTCPANQLAIAAFLANGGYDRHLRQLRRAYEQQMIQMIQAICDYFPEETKVTHPSGGHVLWVELPPQFDTMELFSAASHYKISISPGIMFSPSGCYGNCFRLNSGLPWSPKLERAMELLGQLIRDRLAD</sequence>
<evidence type="ECO:0000313" key="7">
    <source>
        <dbReference type="EMBL" id="MDJ1183697.1"/>
    </source>
</evidence>
<dbReference type="InterPro" id="IPR015424">
    <property type="entry name" value="PyrdxlP-dep_Trfase"/>
</dbReference>
<evidence type="ECO:0000259" key="6">
    <source>
        <dbReference type="PROSITE" id="PS50949"/>
    </source>
</evidence>
<comment type="similarity">
    <text evidence="1">In the C-terminal section; belongs to the class-I pyridoxal-phosphate-dependent aminotransferase family.</text>
</comment>
<dbReference type="PROSITE" id="PS50949">
    <property type="entry name" value="HTH_GNTR"/>
    <property type="match status" value="1"/>
</dbReference>
<evidence type="ECO:0000256" key="3">
    <source>
        <dbReference type="ARBA" id="ARBA00023015"/>
    </source>
</evidence>
<evidence type="ECO:0000256" key="1">
    <source>
        <dbReference type="ARBA" id="ARBA00005384"/>
    </source>
</evidence>
<dbReference type="GO" id="GO:0008483">
    <property type="term" value="F:transaminase activity"/>
    <property type="evidence" value="ECO:0007669"/>
    <property type="project" value="UniProtKB-KW"/>
</dbReference>
<dbReference type="InterPro" id="IPR036388">
    <property type="entry name" value="WH-like_DNA-bd_sf"/>
</dbReference>
<dbReference type="PANTHER" id="PTHR46577">
    <property type="entry name" value="HTH-TYPE TRANSCRIPTIONAL REGULATORY PROTEIN GABR"/>
    <property type="match status" value="1"/>
</dbReference>
<dbReference type="CDD" id="cd00609">
    <property type="entry name" value="AAT_like"/>
    <property type="match status" value="1"/>
</dbReference>
<keyword evidence="8" id="KW-1185">Reference proteome</keyword>
<dbReference type="Gene3D" id="1.10.10.10">
    <property type="entry name" value="Winged helix-like DNA-binding domain superfamily/Winged helix DNA-binding domain"/>
    <property type="match status" value="1"/>
</dbReference>
<evidence type="ECO:0000256" key="5">
    <source>
        <dbReference type="ARBA" id="ARBA00023163"/>
    </source>
</evidence>
<dbReference type="Pfam" id="PF00392">
    <property type="entry name" value="GntR"/>
    <property type="match status" value="1"/>
</dbReference>
<evidence type="ECO:0000256" key="4">
    <source>
        <dbReference type="ARBA" id="ARBA00023125"/>
    </source>
</evidence>
<proteinExistence type="inferred from homology"/>
<accession>A0ABT7BY06</accession>
<organism evidence="7 8">
    <name type="scientific">Roseofilum casamattae BLCC-M143</name>
    <dbReference type="NCBI Taxonomy" id="3022442"/>
    <lineage>
        <taxon>Bacteria</taxon>
        <taxon>Bacillati</taxon>
        <taxon>Cyanobacteriota</taxon>
        <taxon>Cyanophyceae</taxon>
        <taxon>Desertifilales</taxon>
        <taxon>Desertifilaceae</taxon>
        <taxon>Roseofilum</taxon>
        <taxon>Roseofilum casamattae</taxon>
    </lineage>
</organism>
<comment type="caution">
    <text evidence="7">The sequence shown here is derived from an EMBL/GenBank/DDBJ whole genome shotgun (WGS) entry which is preliminary data.</text>
</comment>